<accession>A0AAV4MX46</accession>
<protein>
    <submittedName>
        <fullName evidence="1">Uncharacterized protein</fullName>
    </submittedName>
</protein>
<name>A0AAV4MX46_CAEEX</name>
<reference evidence="1 2" key="1">
    <citation type="submission" date="2021-06" db="EMBL/GenBank/DDBJ databases">
        <title>Caerostris extrusa draft genome.</title>
        <authorList>
            <person name="Kono N."/>
            <person name="Arakawa K."/>
        </authorList>
    </citation>
    <scope>NUCLEOTIDE SEQUENCE [LARGE SCALE GENOMIC DNA]</scope>
</reference>
<evidence type="ECO:0000313" key="1">
    <source>
        <dbReference type="EMBL" id="GIX76340.1"/>
    </source>
</evidence>
<comment type="caution">
    <text evidence="1">The sequence shown here is derived from an EMBL/GenBank/DDBJ whole genome shotgun (WGS) entry which is preliminary data.</text>
</comment>
<evidence type="ECO:0000313" key="2">
    <source>
        <dbReference type="Proteomes" id="UP001054945"/>
    </source>
</evidence>
<proteinExistence type="predicted"/>
<sequence>MNRESLLNGKTNIPFLLQHKNTEKTKSTILTTWSGTSQRLLSMVTEKKIAPNLNSIC</sequence>
<dbReference type="AlphaFoldDB" id="A0AAV4MX46"/>
<dbReference type="Proteomes" id="UP001054945">
    <property type="component" value="Unassembled WGS sequence"/>
</dbReference>
<keyword evidence="2" id="KW-1185">Reference proteome</keyword>
<feature type="non-terminal residue" evidence="1">
    <location>
        <position position="57"/>
    </location>
</feature>
<organism evidence="1 2">
    <name type="scientific">Caerostris extrusa</name>
    <name type="common">Bark spider</name>
    <name type="synonym">Caerostris bankana</name>
    <dbReference type="NCBI Taxonomy" id="172846"/>
    <lineage>
        <taxon>Eukaryota</taxon>
        <taxon>Metazoa</taxon>
        <taxon>Ecdysozoa</taxon>
        <taxon>Arthropoda</taxon>
        <taxon>Chelicerata</taxon>
        <taxon>Arachnida</taxon>
        <taxon>Araneae</taxon>
        <taxon>Araneomorphae</taxon>
        <taxon>Entelegynae</taxon>
        <taxon>Araneoidea</taxon>
        <taxon>Araneidae</taxon>
        <taxon>Caerostris</taxon>
    </lineage>
</organism>
<gene>
    <name evidence="1" type="ORF">CEXT_525751</name>
</gene>
<dbReference type="EMBL" id="BPLR01002659">
    <property type="protein sequence ID" value="GIX76340.1"/>
    <property type="molecule type" value="Genomic_DNA"/>
</dbReference>